<evidence type="ECO:0000313" key="1">
    <source>
        <dbReference type="EMBL" id="KAH6925684.1"/>
    </source>
</evidence>
<sequence>MGRILDHAPKGRLIGLHSPANTLCSRDAHNAVDHVQAQRSTSPAARTSRKTPRRKPQVLRLATRHGDIAIKSFLTSASELLRAYHTYHQGECRRILPRGISSNRPGVAFALLKRGVKSSSRDHSA</sequence>
<dbReference type="Proteomes" id="UP000821845">
    <property type="component" value="Chromosome 7"/>
</dbReference>
<evidence type="ECO:0000313" key="2">
    <source>
        <dbReference type="Proteomes" id="UP000821845"/>
    </source>
</evidence>
<reference evidence="1" key="1">
    <citation type="submission" date="2020-05" db="EMBL/GenBank/DDBJ databases">
        <title>Large-scale comparative analyses of tick genomes elucidate their genetic diversity and vector capacities.</title>
        <authorList>
            <person name="Jia N."/>
            <person name="Wang J."/>
            <person name="Shi W."/>
            <person name="Du L."/>
            <person name="Sun Y."/>
            <person name="Zhan W."/>
            <person name="Jiang J."/>
            <person name="Wang Q."/>
            <person name="Zhang B."/>
            <person name="Ji P."/>
            <person name="Sakyi L.B."/>
            <person name="Cui X."/>
            <person name="Yuan T."/>
            <person name="Jiang B."/>
            <person name="Yang W."/>
            <person name="Lam T.T.-Y."/>
            <person name="Chang Q."/>
            <person name="Ding S."/>
            <person name="Wang X."/>
            <person name="Zhu J."/>
            <person name="Ruan X."/>
            <person name="Zhao L."/>
            <person name="Wei J."/>
            <person name="Que T."/>
            <person name="Du C."/>
            <person name="Cheng J."/>
            <person name="Dai P."/>
            <person name="Han X."/>
            <person name="Huang E."/>
            <person name="Gao Y."/>
            <person name="Liu J."/>
            <person name="Shao H."/>
            <person name="Ye R."/>
            <person name="Li L."/>
            <person name="Wei W."/>
            <person name="Wang X."/>
            <person name="Wang C."/>
            <person name="Yang T."/>
            <person name="Huo Q."/>
            <person name="Li W."/>
            <person name="Guo W."/>
            <person name="Chen H."/>
            <person name="Zhou L."/>
            <person name="Ni X."/>
            <person name="Tian J."/>
            <person name="Zhou Y."/>
            <person name="Sheng Y."/>
            <person name="Liu T."/>
            <person name="Pan Y."/>
            <person name="Xia L."/>
            <person name="Li J."/>
            <person name="Zhao F."/>
            <person name="Cao W."/>
        </authorList>
    </citation>
    <scope>NUCLEOTIDE SEQUENCE</scope>
    <source>
        <strain evidence="1">Hyas-2018</strain>
    </source>
</reference>
<keyword evidence="2" id="KW-1185">Reference proteome</keyword>
<protein>
    <submittedName>
        <fullName evidence="1">Uncharacterized protein</fullName>
    </submittedName>
</protein>
<name>A0ACB7RW54_HYAAI</name>
<comment type="caution">
    <text evidence="1">The sequence shown here is derived from an EMBL/GenBank/DDBJ whole genome shotgun (WGS) entry which is preliminary data.</text>
</comment>
<accession>A0ACB7RW54</accession>
<gene>
    <name evidence="1" type="ORF">HPB50_008557</name>
</gene>
<dbReference type="EMBL" id="CM023487">
    <property type="protein sequence ID" value="KAH6925684.1"/>
    <property type="molecule type" value="Genomic_DNA"/>
</dbReference>
<organism evidence="1 2">
    <name type="scientific">Hyalomma asiaticum</name>
    <name type="common">Tick</name>
    <dbReference type="NCBI Taxonomy" id="266040"/>
    <lineage>
        <taxon>Eukaryota</taxon>
        <taxon>Metazoa</taxon>
        <taxon>Ecdysozoa</taxon>
        <taxon>Arthropoda</taxon>
        <taxon>Chelicerata</taxon>
        <taxon>Arachnida</taxon>
        <taxon>Acari</taxon>
        <taxon>Parasitiformes</taxon>
        <taxon>Ixodida</taxon>
        <taxon>Ixodoidea</taxon>
        <taxon>Ixodidae</taxon>
        <taxon>Hyalomminae</taxon>
        <taxon>Hyalomma</taxon>
    </lineage>
</organism>
<proteinExistence type="predicted"/>